<dbReference type="AlphaFoldDB" id="A0A0V1IKH3"/>
<name>A0A0V1IKH3_9BILA</name>
<comment type="caution">
    <text evidence="1">The sequence shown here is derived from an EMBL/GenBank/DDBJ whole genome shotgun (WGS) entry which is preliminary data.</text>
</comment>
<proteinExistence type="predicted"/>
<gene>
    <name evidence="1" type="ORF">T02_6563</name>
</gene>
<evidence type="ECO:0000313" key="1">
    <source>
        <dbReference type="EMBL" id="KRZ23298.1"/>
    </source>
</evidence>
<keyword evidence="2" id="KW-1185">Reference proteome</keyword>
<organism evidence="1 2">
    <name type="scientific">Trichinella nativa</name>
    <dbReference type="NCBI Taxonomy" id="6335"/>
    <lineage>
        <taxon>Eukaryota</taxon>
        <taxon>Metazoa</taxon>
        <taxon>Ecdysozoa</taxon>
        <taxon>Nematoda</taxon>
        <taxon>Enoplea</taxon>
        <taxon>Dorylaimia</taxon>
        <taxon>Trichinellida</taxon>
        <taxon>Trichinellidae</taxon>
        <taxon>Trichinella</taxon>
    </lineage>
</organism>
<reference evidence="1 2" key="1">
    <citation type="submission" date="2015-05" db="EMBL/GenBank/DDBJ databases">
        <title>Evolution of Trichinella species and genotypes.</title>
        <authorList>
            <person name="Korhonen P.K."/>
            <person name="Edoardo P."/>
            <person name="Giuseppe L.R."/>
            <person name="Gasser R.B."/>
        </authorList>
    </citation>
    <scope>NUCLEOTIDE SEQUENCE [LARGE SCALE GENOMIC DNA]</scope>
    <source>
        <strain evidence="1">ISS10</strain>
    </source>
</reference>
<evidence type="ECO:0000313" key="2">
    <source>
        <dbReference type="Proteomes" id="UP000054721"/>
    </source>
</evidence>
<sequence>MGTKLSKEVVFIRDLKASLRERGIKHAPSLSLTGQRYTVKNGER</sequence>
<dbReference type="Proteomes" id="UP000054721">
    <property type="component" value="Unassembled WGS sequence"/>
</dbReference>
<dbReference type="EMBL" id="JYDW01004230">
    <property type="protein sequence ID" value="KRZ23298.1"/>
    <property type="molecule type" value="Genomic_DNA"/>
</dbReference>
<accession>A0A0V1IKH3</accession>
<protein>
    <submittedName>
        <fullName evidence="1">Uncharacterized protein</fullName>
    </submittedName>
</protein>